<feature type="transmembrane region" description="Helical" evidence="1">
    <location>
        <begin position="145"/>
        <end position="163"/>
    </location>
</feature>
<dbReference type="GO" id="GO:0006508">
    <property type="term" value="P:proteolysis"/>
    <property type="evidence" value="ECO:0007669"/>
    <property type="project" value="UniProtKB-KW"/>
</dbReference>
<dbReference type="OrthoDB" id="9787923at2"/>
<dbReference type="PaxDb" id="667014-Thein_0836"/>
<dbReference type="eggNOG" id="COG1266">
    <property type="taxonomic scope" value="Bacteria"/>
</dbReference>
<keyword evidence="1" id="KW-0812">Transmembrane</keyword>
<evidence type="ECO:0000313" key="3">
    <source>
        <dbReference type="EMBL" id="AEH44713.1"/>
    </source>
</evidence>
<feature type="transmembrane region" description="Helical" evidence="1">
    <location>
        <begin position="197"/>
        <end position="215"/>
    </location>
</feature>
<feature type="transmembrane region" description="Helical" evidence="1">
    <location>
        <begin position="64"/>
        <end position="84"/>
    </location>
</feature>
<keyword evidence="3" id="KW-0645">Protease</keyword>
<keyword evidence="3" id="KW-0378">Hydrolase</keyword>
<dbReference type="STRING" id="667014.Thein_0836"/>
<dbReference type="Pfam" id="PF02517">
    <property type="entry name" value="Rce1-like"/>
    <property type="match status" value="1"/>
</dbReference>
<dbReference type="GO" id="GO:0080120">
    <property type="term" value="P:CAAX-box protein maturation"/>
    <property type="evidence" value="ECO:0007669"/>
    <property type="project" value="UniProtKB-ARBA"/>
</dbReference>
<feature type="domain" description="CAAX prenyl protease 2/Lysostaphin resistance protein A-like" evidence="2">
    <location>
        <begin position="112"/>
        <end position="201"/>
    </location>
</feature>
<gene>
    <name evidence="3" type="ordered locus">Thein_0836</name>
</gene>
<dbReference type="HOGENOM" id="CLU_078735_0_0_0"/>
<evidence type="ECO:0000313" key="4">
    <source>
        <dbReference type="Proteomes" id="UP000006793"/>
    </source>
</evidence>
<evidence type="ECO:0000259" key="2">
    <source>
        <dbReference type="Pfam" id="PF02517"/>
    </source>
</evidence>
<dbReference type="PANTHER" id="PTHR43592">
    <property type="entry name" value="CAAX AMINO TERMINAL PROTEASE"/>
    <property type="match status" value="1"/>
</dbReference>
<dbReference type="InParanoid" id="F8ACS2"/>
<organism evidence="3 4">
    <name type="scientific">Thermodesulfatator indicus (strain DSM 15286 / JCM 11887 / CIR29812)</name>
    <dbReference type="NCBI Taxonomy" id="667014"/>
    <lineage>
        <taxon>Bacteria</taxon>
        <taxon>Pseudomonadati</taxon>
        <taxon>Thermodesulfobacteriota</taxon>
        <taxon>Thermodesulfobacteria</taxon>
        <taxon>Thermodesulfobacteriales</taxon>
        <taxon>Thermodesulfatatoraceae</taxon>
        <taxon>Thermodesulfatator</taxon>
    </lineage>
</organism>
<name>F8ACS2_THEID</name>
<dbReference type="AlphaFoldDB" id="F8ACS2"/>
<dbReference type="PANTHER" id="PTHR43592:SF15">
    <property type="entry name" value="CAAX AMINO TERMINAL PROTEASE FAMILY PROTEIN"/>
    <property type="match status" value="1"/>
</dbReference>
<dbReference type="Proteomes" id="UP000006793">
    <property type="component" value="Chromosome"/>
</dbReference>
<reference evidence="4" key="1">
    <citation type="submission" date="2011-04" db="EMBL/GenBank/DDBJ databases">
        <title>The complete genome of Thermodesulfatator indicus DSM 15286.</title>
        <authorList>
            <person name="Lucas S."/>
            <person name="Copeland A."/>
            <person name="Lapidus A."/>
            <person name="Bruce D."/>
            <person name="Goodwin L."/>
            <person name="Pitluck S."/>
            <person name="Peters L."/>
            <person name="Kyrpides N."/>
            <person name="Mavromatis K."/>
            <person name="Pagani I."/>
            <person name="Ivanova N."/>
            <person name="Saunders L."/>
            <person name="Detter J.C."/>
            <person name="Tapia R."/>
            <person name="Han C."/>
            <person name="Land M."/>
            <person name="Hauser L."/>
            <person name="Markowitz V."/>
            <person name="Cheng J.-F."/>
            <person name="Hugenholtz P."/>
            <person name="Woyke T."/>
            <person name="Wu D."/>
            <person name="Spring S."/>
            <person name="Schroeder M."/>
            <person name="Brambilla E."/>
            <person name="Klenk H.-P."/>
            <person name="Eisen J.A."/>
        </authorList>
    </citation>
    <scope>NUCLEOTIDE SEQUENCE [LARGE SCALE GENOMIC DNA]</scope>
    <source>
        <strain evidence="4">DSM 15286 / JCM 11887 / CIR29812</strain>
    </source>
</reference>
<dbReference type="EMBL" id="CP002683">
    <property type="protein sequence ID" value="AEH44713.1"/>
    <property type="molecule type" value="Genomic_DNA"/>
</dbReference>
<keyword evidence="1" id="KW-0472">Membrane</keyword>
<dbReference type="NCBIfam" id="TIGR03008">
    <property type="entry name" value="pepcterm_CAAX"/>
    <property type="match status" value="1"/>
</dbReference>
<sequence length="216" mass="24923">MMPKTIYYILPFALFLVLTFVGSYLPSKYYFYLYILKTFSVGFLLFYWRKNFVELYSRINSREILLALISGVFVLVCWVGGEGIFPTIGTPKAISPFAETSSLWISWTFIGIRLIGAAIMVPVLEELFWRSFLMRYLIDKDFYKVPLGAYTHFSFWTAATLFALEHFRVLPGFLAGVIYGGLLCYSKNIWVPILSHAITNLGLGLYVLITGKWIFW</sequence>
<dbReference type="GO" id="GO:0004175">
    <property type="term" value="F:endopeptidase activity"/>
    <property type="evidence" value="ECO:0007669"/>
    <property type="project" value="UniProtKB-ARBA"/>
</dbReference>
<feature type="transmembrane region" description="Helical" evidence="1">
    <location>
        <begin position="169"/>
        <end position="185"/>
    </location>
</feature>
<protein>
    <submittedName>
        <fullName evidence="3">CAAX prenyl protease-related protein</fullName>
    </submittedName>
</protein>
<dbReference type="InterPro" id="IPR003675">
    <property type="entry name" value="Rce1/LyrA-like_dom"/>
</dbReference>
<accession>F8ACS2</accession>
<reference evidence="3 4" key="2">
    <citation type="journal article" date="2012" name="Stand. Genomic Sci.">
        <title>Complete genome sequence of the thermophilic sulfate-reducing ocean bacterium Thermodesulfatator indicus type strain (CIR29812(T)).</title>
        <authorList>
            <person name="Anderson I."/>
            <person name="Saunders E."/>
            <person name="Lapidus A."/>
            <person name="Nolan M."/>
            <person name="Lucas S."/>
            <person name="Tice H."/>
            <person name="Del Rio T.G."/>
            <person name="Cheng J.F."/>
            <person name="Han C."/>
            <person name="Tapia R."/>
            <person name="Goodwin L.A."/>
            <person name="Pitluck S."/>
            <person name="Liolios K."/>
            <person name="Mavromatis K."/>
            <person name="Pagani I."/>
            <person name="Ivanova N."/>
            <person name="Mikhailova N."/>
            <person name="Pati A."/>
            <person name="Chen A."/>
            <person name="Palaniappan K."/>
            <person name="Land M."/>
            <person name="Hauser L."/>
            <person name="Jeffries C.D."/>
            <person name="Chang Y.J."/>
            <person name="Brambilla E.M."/>
            <person name="Rohde M."/>
            <person name="Spring S."/>
            <person name="Goker M."/>
            <person name="Detter J.C."/>
            <person name="Woyke T."/>
            <person name="Bristow J."/>
            <person name="Eisen J.A."/>
            <person name="Markowitz V."/>
            <person name="Hugenholtz P."/>
            <person name="Kyrpides N.C."/>
            <person name="Klenk H.P."/>
        </authorList>
    </citation>
    <scope>NUCLEOTIDE SEQUENCE [LARGE SCALE GENOMIC DNA]</scope>
    <source>
        <strain evidence="4">DSM 15286 / JCM 11887 / CIR29812</strain>
    </source>
</reference>
<dbReference type="KEGG" id="tid:Thein_0836"/>
<keyword evidence="1" id="KW-1133">Transmembrane helix</keyword>
<feature type="transmembrane region" description="Helical" evidence="1">
    <location>
        <begin position="7"/>
        <end position="25"/>
    </location>
</feature>
<keyword evidence="4" id="KW-1185">Reference proteome</keyword>
<proteinExistence type="predicted"/>
<dbReference type="InterPro" id="IPR014346">
    <property type="entry name" value="Prenyl_protease-related"/>
</dbReference>
<feature type="transmembrane region" description="Helical" evidence="1">
    <location>
        <begin position="104"/>
        <end position="124"/>
    </location>
</feature>
<feature type="transmembrane region" description="Helical" evidence="1">
    <location>
        <begin position="31"/>
        <end position="48"/>
    </location>
</feature>
<dbReference type="RefSeq" id="WP_013907457.1">
    <property type="nucleotide sequence ID" value="NC_015681.1"/>
</dbReference>
<evidence type="ECO:0000256" key="1">
    <source>
        <dbReference type="SAM" id="Phobius"/>
    </source>
</evidence>